<proteinExistence type="predicted"/>
<dbReference type="EMBL" id="CP076361">
    <property type="protein sequence ID" value="QWK91988.1"/>
    <property type="molecule type" value="Genomic_DNA"/>
</dbReference>
<evidence type="ECO:0000313" key="3">
    <source>
        <dbReference type="Proteomes" id="UP000679352"/>
    </source>
</evidence>
<protein>
    <submittedName>
        <fullName evidence="2">Metallochaperone AztD</fullName>
    </submittedName>
</protein>
<evidence type="ECO:0000313" key="2">
    <source>
        <dbReference type="EMBL" id="QWK91988.1"/>
    </source>
</evidence>
<keyword evidence="3" id="KW-1185">Reference proteome</keyword>
<feature type="chain" id="PRO_5037271418" evidence="1">
    <location>
        <begin position="23"/>
        <end position="402"/>
    </location>
</feature>
<evidence type="ECO:0000256" key="1">
    <source>
        <dbReference type="SAM" id="SignalP"/>
    </source>
</evidence>
<gene>
    <name evidence="2" type="primary">aztD</name>
    <name evidence="2" type="ORF">KM031_09660</name>
</gene>
<dbReference type="InterPro" id="IPR011044">
    <property type="entry name" value="Quino_amine_DH_bsu"/>
</dbReference>
<reference evidence="2" key="1">
    <citation type="submission" date="2021-06" db="EMBL/GenBank/DDBJ databases">
        <title>Direct submission.</title>
        <authorList>
            <person name="Lee C.-S."/>
            <person name="Jin L."/>
        </authorList>
    </citation>
    <scope>NUCLEOTIDE SEQUENCE</scope>
    <source>
        <strain evidence="2">Con5</strain>
    </source>
</reference>
<feature type="signal peptide" evidence="1">
    <location>
        <begin position="1"/>
        <end position="22"/>
    </location>
</feature>
<organism evidence="2 3">
    <name type="scientific">Gemmobacter fulvus</name>
    <dbReference type="NCBI Taxonomy" id="2840474"/>
    <lineage>
        <taxon>Bacteria</taxon>
        <taxon>Pseudomonadati</taxon>
        <taxon>Pseudomonadota</taxon>
        <taxon>Alphaproteobacteria</taxon>
        <taxon>Rhodobacterales</taxon>
        <taxon>Paracoccaceae</taxon>
        <taxon>Gemmobacter</taxon>
    </lineage>
</organism>
<dbReference type="KEGG" id="gfu:KM031_09660"/>
<dbReference type="SUPFAM" id="SSF50969">
    <property type="entry name" value="YVTN repeat-like/Quinoprotein amine dehydrogenase"/>
    <property type="match status" value="1"/>
</dbReference>
<sequence length="402" mass="41948">MMQHILPGATALSILLAGAAWADEAQTVYRVIVADHAAPRLTVLDLSAPDTRWTFDVAGQAKPYALAGGRVVAAVQSNDDHVHFLSTGVTVQDHGDHADIAVADPALIGAPLTGPRPFHVVSHDGHSVINFDKGGYALMLKEDALAAGQIAPVEFRQSRAHHGFVTPFGGTILSTVASDAPVEGDAASTRLGLQAFAADGSAAGDLAPCTAIHGEAFSGAYLAAGCKEGVLTVTGSGAEPTYRMLPYPAEFPEATTGTLLGSTAMQVFLGNHGPDGLVVIDPVEAPHMRRIALPFRRVDFALDPAQPAHGYVLTEDGSLHRVDLLKAEIVASARVTEAYSMDGDWNDPRPRLAMAGDRIVMSDPRAGLLRVISAETLQELSTVALGGQPYTLTVVGGSGLNH</sequence>
<accession>A0A975S3D6</accession>
<dbReference type="AlphaFoldDB" id="A0A975S3D6"/>
<name>A0A975S3D6_9RHOB</name>
<keyword evidence="1" id="KW-0732">Signal</keyword>
<dbReference type="Proteomes" id="UP000679352">
    <property type="component" value="Chromosome"/>
</dbReference>